<keyword evidence="3" id="KW-1185">Reference proteome</keyword>
<dbReference type="Gene3D" id="3.40.30.10">
    <property type="entry name" value="Glutaredoxin"/>
    <property type="match status" value="1"/>
</dbReference>
<proteinExistence type="predicted"/>
<evidence type="ECO:0000259" key="1">
    <source>
        <dbReference type="Pfam" id="PF03190"/>
    </source>
</evidence>
<protein>
    <submittedName>
        <fullName evidence="2">Uncharacterized protein YyaL (SSP411 family)</fullName>
    </submittedName>
</protein>
<dbReference type="RefSeq" id="WP_310028102.1">
    <property type="nucleotide sequence ID" value="NZ_JAVDVI010000017.1"/>
</dbReference>
<comment type="caution">
    <text evidence="2">The sequence shown here is derived from an EMBL/GenBank/DDBJ whole genome shotgun (WGS) entry which is preliminary data.</text>
</comment>
<dbReference type="InterPro" id="IPR008928">
    <property type="entry name" value="6-hairpin_glycosidase_sf"/>
</dbReference>
<reference evidence="2 3" key="1">
    <citation type="submission" date="2023-07" db="EMBL/GenBank/DDBJ databases">
        <title>Sorghum-associated microbial communities from plants grown in Nebraska, USA.</title>
        <authorList>
            <person name="Schachtman D."/>
        </authorList>
    </citation>
    <scope>NUCLEOTIDE SEQUENCE [LARGE SCALE GENOMIC DNA]</scope>
    <source>
        <strain evidence="2 3">3773</strain>
    </source>
</reference>
<sequence length="693" mass="80685">MNELSQETSPYLLQHAQNPVHWKSWNSTTLATAKNQNKLIIVSIGYSACHWCHVMEHETFEDDEAAQTMNQHFINIKIDREERPDIDAVYMKAVQIMTGRGGWPLNAVCLPDGRPVWGGTYFRKHEWIETLEQLQKLFENNPEKMIEYAEKLHLGIESLNDIQAPNKTNLNQFRSNFPSFGGVAEGRGGSNRIEETLNPLLEKWIKSFDHDFGGMARAPKFMMPNNYKFLLRYGHQTNNKELLDFVNLTLTKMAFGGLFDTVDGGFSRYSVDMKWHVPHFEKMLYDNGQLVSLYADAYKLTKNPLYKEVIEKTLNFVSKELSNDQGGFFCALDADSLTENQHLEEGAFYVWKKAELQSLMKDDFELFSQVFNINDFGYWEEGNYVLIQKDPLEEIASRNQIEVHLLQAKKKSWENLLYTEREKRSKPRLDDKCLTSWNALMLKGFVDAYKALQDENYLKTALENATFIIKNLWTEEGNLLRNYKNGKSTINAYLEDYALLINSFIALYEVTIDEKWLLNAKQLTDYCFEHFYDEKKKFFAFTSDLDEALISKHYETEDNVIPASNSVIAENLFVLSIYFGNSYYEEVVQEMLQNIVPNIDYPSAFSNWMNVFLNFSEQNKELVVTGENAKHFIHKINRNYLPNIILAGAENHSLLPFLSDRFVENETLFYLCQNRVCQIPSKDFERTLSELKH</sequence>
<name>A0ABU1TTP8_9FLAO</name>
<accession>A0ABU1TTP8</accession>
<dbReference type="PANTHER" id="PTHR42899">
    <property type="entry name" value="SPERMATOGENESIS-ASSOCIATED PROTEIN 20"/>
    <property type="match status" value="1"/>
</dbReference>
<dbReference type="PIRSF" id="PIRSF006402">
    <property type="entry name" value="UCP006402_thioredoxin"/>
    <property type="match status" value="1"/>
</dbReference>
<dbReference type="CDD" id="cd02955">
    <property type="entry name" value="SSP411"/>
    <property type="match status" value="1"/>
</dbReference>
<feature type="domain" description="Spermatogenesis-associated protein 20-like TRX" evidence="1">
    <location>
        <begin position="2"/>
        <end position="152"/>
    </location>
</feature>
<evidence type="ECO:0000313" key="2">
    <source>
        <dbReference type="EMBL" id="MDR6969249.1"/>
    </source>
</evidence>
<dbReference type="EMBL" id="JAVDVI010000017">
    <property type="protein sequence ID" value="MDR6969249.1"/>
    <property type="molecule type" value="Genomic_DNA"/>
</dbReference>
<dbReference type="Gene3D" id="1.50.10.20">
    <property type="match status" value="1"/>
</dbReference>
<organism evidence="2 3">
    <name type="scientific">Flavobacterium arsenatis</name>
    <dbReference type="NCBI Taxonomy" id="1484332"/>
    <lineage>
        <taxon>Bacteria</taxon>
        <taxon>Pseudomonadati</taxon>
        <taxon>Bacteroidota</taxon>
        <taxon>Flavobacteriia</taxon>
        <taxon>Flavobacteriales</taxon>
        <taxon>Flavobacteriaceae</taxon>
        <taxon>Flavobacterium</taxon>
    </lineage>
</organism>
<evidence type="ECO:0000313" key="3">
    <source>
        <dbReference type="Proteomes" id="UP001255185"/>
    </source>
</evidence>
<dbReference type="InterPro" id="IPR012341">
    <property type="entry name" value="6hp_glycosidase-like_sf"/>
</dbReference>
<dbReference type="SUPFAM" id="SSF48208">
    <property type="entry name" value="Six-hairpin glycosidases"/>
    <property type="match status" value="1"/>
</dbReference>
<dbReference type="SUPFAM" id="SSF52833">
    <property type="entry name" value="Thioredoxin-like"/>
    <property type="match status" value="1"/>
</dbReference>
<gene>
    <name evidence="2" type="ORF">J2X31_003276</name>
</gene>
<dbReference type="InterPro" id="IPR036249">
    <property type="entry name" value="Thioredoxin-like_sf"/>
</dbReference>
<dbReference type="InterPro" id="IPR024705">
    <property type="entry name" value="Ssp411"/>
</dbReference>
<dbReference type="Pfam" id="PF03190">
    <property type="entry name" value="Thioredox_DsbH"/>
    <property type="match status" value="1"/>
</dbReference>
<dbReference type="Proteomes" id="UP001255185">
    <property type="component" value="Unassembled WGS sequence"/>
</dbReference>
<dbReference type="PANTHER" id="PTHR42899:SF1">
    <property type="entry name" value="SPERMATOGENESIS-ASSOCIATED PROTEIN 20"/>
    <property type="match status" value="1"/>
</dbReference>
<dbReference type="Gene3D" id="1.50.10.10">
    <property type="match status" value="1"/>
</dbReference>
<dbReference type="InterPro" id="IPR004879">
    <property type="entry name" value="Ssp411-like_TRX"/>
</dbReference>